<evidence type="ECO:0000313" key="2">
    <source>
        <dbReference type="Proteomes" id="UP000185604"/>
    </source>
</evidence>
<evidence type="ECO:0000313" key="1">
    <source>
        <dbReference type="EMBL" id="OLF95639.1"/>
    </source>
</evidence>
<dbReference type="EMBL" id="LKPO01000008">
    <property type="protein sequence ID" value="OLF95639.1"/>
    <property type="molecule type" value="Genomic_DNA"/>
</dbReference>
<dbReference type="AlphaFoldDB" id="A0A7Z0WZF0"/>
<organism evidence="1 2">
    <name type="scientific">Bacillus paralicheniformis</name>
    <dbReference type="NCBI Taxonomy" id="1648923"/>
    <lineage>
        <taxon>Bacteria</taxon>
        <taxon>Bacillati</taxon>
        <taxon>Bacillota</taxon>
        <taxon>Bacilli</taxon>
        <taxon>Bacillales</taxon>
        <taxon>Bacillaceae</taxon>
        <taxon>Bacillus</taxon>
    </lineage>
</organism>
<comment type="caution">
    <text evidence="1">The sequence shown here is derived from an EMBL/GenBank/DDBJ whole genome shotgun (WGS) entry which is preliminary data.</text>
</comment>
<proteinExistence type="predicted"/>
<name>A0A7Z0WZF0_9BACI</name>
<reference evidence="1 2" key="1">
    <citation type="journal article" date="2016" name="Front. Microbiol.">
        <title>High-Level Heat Resistance of Spores of Bacillus amyloliquefaciens and Bacillus licheniformis Results from the Presence of a spoVA Operon in a Tn1546 Transposon.</title>
        <authorList>
            <person name="Berendsen E.M."/>
            <person name="Koning R.A."/>
            <person name="Boekhorst J."/>
            <person name="de Jong A."/>
            <person name="Kuipers O.P."/>
            <person name="Wells-Bennik M.H."/>
        </authorList>
    </citation>
    <scope>NUCLEOTIDE SEQUENCE [LARGE SCALE GENOMIC DNA]</scope>
    <source>
        <strain evidence="1 2">B4121</strain>
    </source>
</reference>
<accession>A0A7Z0WZF0</accession>
<protein>
    <submittedName>
        <fullName evidence="1">Uncharacterized protein</fullName>
    </submittedName>
</protein>
<sequence>MRVSKKWTKHHIAFQFRVRYDDLNILAKADSLRKSGRKGR</sequence>
<gene>
    <name evidence="1" type="ORF">B4121_1201</name>
</gene>
<dbReference type="Proteomes" id="UP000185604">
    <property type="component" value="Unassembled WGS sequence"/>
</dbReference>